<dbReference type="PANTHER" id="PTHR19959:SF119">
    <property type="entry name" value="FUNGAL LIPASE-LIKE DOMAIN-CONTAINING PROTEIN"/>
    <property type="match status" value="1"/>
</dbReference>
<dbReference type="SUPFAM" id="SSF48452">
    <property type="entry name" value="TPR-like"/>
    <property type="match status" value="2"/>
</dbReference>
<dbReference type="SMART" id="SM00028">
    <property type="entry name" value="TPR"/>
    <property type="match status" value="4"/>
</dbReference>
<dbReference type="PANTHER" id="PTHR19959">
    <property type="entry name" value="KINESIN LIGHT CHAIN"/>
    <property type="match status" value="1"/>
</dbReference>
<dbReference type="Gene3D" id="1.25.40.10">
    <property type="entry name" value="Tetratricopeptide repeat domain"/>
    <property type="match status" value="3"/>
</dbReference>
<accession>A0A150RRE5</accession>
<dbReference type="Pfam" id="PF13424">
    <property type="entry name" value="TPR_12"/>
    <property type="match status" value="2"/>
</dbReference>
<proteinExistence type="predicted"/>
<organism evidence="1 2">
    <name type="scientific">Sorangium cellulosum</name>
    <name type="common">Polyangium cellulosum</name>
    <dbReference type="NCBI Taxonomy" id="56"/>
    <lineage>
        <taxon>Bacteria</taxon>
        <taxon>Pseudomonadati</taxon>
        <taxon>Myxococcota</taxon>
        <taxon>Polyangia</taxon>
        <taxon>Polyangiales</taxon>
        <taxon>Polyangiaceae</taxon>
        <taxon>Sorangium</taxon>
    </lineage>
</organism>
<dbReference type="InterPro" id="IPR011990">
    <property type="entry name" value="TPR-like_helical_dom_sf"/>
</dbReference>
<dbReference type="Pfam" id="PF13374">
    <property type="entry name" value="TPR_10"/>
    <property type="match status" value="1"/>
</dbReference>
<dbReference type="InterPro" id="IPR019734">
    <property type="entry name" value="TPR_rpt"/>
</dbReference>
<reference evidence="1 2" key="1">
    <citation type="submission" date="2014-02" db="EMBL/GenBank/DDBJ databases">
        <title>The small core and large imbalanced accessory genome model reveals a collaborative survival strategy of Sorangium cellulosum strains in nature.</title>
        <authorList>
            <person name="Han K."/>
            <person name="Peng R."/>
            <person name="Blom J."/>
            <person name="Li Y.-Z."/>
        </authorList>
    </citation>
    <scope>NUCLEOTIDE SEQUENCE [LARGE SCALE GENOMIC DNA]</scope>
    <source>
        <strain evidence="1 2">So0011-07</strain>
    </source>
</reference>
<evidence type="ECO:0000313" key="1">
    <source>
        <dbReference type="EMBL" id="KYF82741.1"/>
    </source>
</evidence>
<name>A0A150RRE5_SORCE</name>
<evidence type="ECO:0000313" key="2">
    <source>
        <dbReference type="Proteomes" id="UP000075635"/>
    </source>
</evidence>
<dbReference type="Pfam" id="PF14559">
    <property type="entry name" value="TPR_19"/>
    <property type="match status" value="1"/>
</dbReference>
<comment type="caution">
    <text evidence="1">The sequence shown here is derived from an EMBL/GenBank/DDBJ whole genome shotgun (WGS) entry which is preliminary data.</text>
</comment>
<protein>
    <submittedName>
        <fullName evidence="1">Uncharacterized protein</fullName>
    </submittedName>
</protein>
<gene>
    <name evidence="1" type="ORF">BE17_40715</name>
</gene>
<dbReference type="Proteomes" id="UP000075635">
    <property type="component" value="Unassembled WGS sequence"/>
</dbReference>
<sequence>MVLPPSAPDDAPAPADRALHERLRLILRLGEAGVLVLVDGARHERLGSLVRALMADEPELLVHADATQLARAPKGAAVVLVPDAAQAGWLNLERPILAERSLRVILFSDAATSAALARRAPDFFHWISHRLECPPGPWPPAVWDIRAAEERCWGIFWEEGDLDETFAAALPASTRVRVSAAAPYPALVEAIRSAESHWIEAREVDSFFELRRLRWALVEAGWRSPLATARVVARGRAVTSRVGGTGLLQVDSRRMPLARAIQELETAGAESAGRLAALLDLERGAVMTAVRLLEAGLPQAQLDDVARAAGDPMQRLGPLCSAHGVSPAGGCGTFLLRTNLAPRRAPRFRCEELVSERRWLDAARGAIASGDPIVAVHWAQRALAEDRGSIDAVRTLGVALAEGGQLAKAREILREAVAQHRSIAEHELEENVALVDDLARVIQSMDLSGARPQLEEALTLLDEHDVEPSAKDADVLRGLAQLRISVGDLTGARTRLEEASALLTRMYETEAHPRVAASLRDLARVLFAQGEVPRARELLEQALRVETKAYGDVHPRIASSLRELARVLFAQSDLPGSCELLERALQIQLRVYGTEEHPAVADSLHQLARVLFAQGELLNARQLLERELRIRTKVEGANAPEDIRASLETLSMVLLSQGNLAGAREALERAIPMLERIHGTAGHPEVAIMEANLGSVLLALGETERGIALRRRAYETLRAQLGPDHPLTRDMAMRLPRAPSQADAVEPHAVEAVEGTPEARNALGS</sequence>
<dbReference type="EMBL" id="JEMB01002207">
    <property type="protein sequence ID" value="KYF82741.1"/>
    <property type="molecule type" value="Genomic_DNA"/>
</dbReference>
<dbReference type="AlphaFoldDB" id="A0A150RRE5"/>